<dbReference type="RefSeq" id="XP_033384064.1">
    <property type="nucleotide sequence ID" value="XM_033525888.1"/>
</dbReference>
<keyword evidence="2" id="KW-1133">Transmembrane helix</keyword>
<dbReference type="OrthoDB" id="4156595at2759"/>
<dbReference type="EMBL" id="ML978069">
    <property type="protein sequence ID" value="KAF2015725.1"/>
    <property type="molecule type" value="Genomic_DNA"/>
</dbReference>
<dbReference type="AlphaFoldDB" id="A0A6A5XR09"/>
<feature type="compositionally biased region" description="Basic residues" evidence="1">
    <location>
        <begin position="23"/>
        <end position="32"/>
    </location>
</feature>
<keyword evidence="2" id="KW-0472">Membrane</keyword>
<evidence type="ECO:0000313" key="4">
    <source>
        <dbReference type="Proteomes" id="UP000799778"/>
    </source>
</evidence>
<reference evidence="3" key="1">
    <citation type="journal article" date="2020" name="Stud. Mycol.">
        <title>101 Dothideomycetes genomes: a test case for predicting lifestyles and emergence of pathogens.</title>
        <authorList>
            <person name="Haridas S."/>
            <person name="Albert R."/>
            <person name="Binder M."/>
            <person name="Bloem J."/>
            <person name="Labutti K."/>
            <person name="Salamov A."/>
            <person name="Andreopoulos B."/>
            <person name="Baker S."/>
            <person name="Barry K."/>
            <person name="Bills G."/>
            <person name="Bluhm B."/>
            <person name="Cannon C."/>
            <person name="Castanera R."/>
            <person name="Culley D."/>
            <person name="Daum C."/>
            <person name="Ezra D."/>
            <person name="Gonzalez J."/>
            <person name="Henrissat B."/>
            <person name="Kuo A."/>
            <person name="Liang C."/>
            <person name="Lipzen A."/>
            <person name="Lutzoni F."/>
            <person name="Magnuson J."/>
            <person name="Mondo S."/>
            <person name="Nolan M."/>
            <person name="Ohm R."/>
            <person name="Pangilinan J."/>
            <person name="Park H.-J."/>
            <person name="Ramirez L."/>
            <person name="Alfaro M."/>
            <person name="Sun H."/>
            <person name="Tritt A."/>
            <person name="Yoshinaga Y."/>
            <person name="Zwiers L.-H."/>
            <person name="Turgeon B."/>
            <person name="Goodwin S."/>
            <person name="Spatafora J."/>
            <person name="Crous P."/>
            <person name="Grigoriev I."/>
        </authorList>
    </citation>
    <scope>NUCLEOTIDE SEQUENCE</scope>
    <source>
        <strain evidence="3">CBS 175.79</strain>
    </source>
</reference>
<evidence type="ECO:0000256" key="2">
    <source>
        <dbReference type="SAM" id="Phobius"/>
    </source>
</evidence>
<protein>
    <submittedName>
        <fullName evidence="3">Uncharacterized protein</fullName>
    </submittedName>
</protein>
<dbReference type="Proteomes" id="UP000799778">
    <property type="component" value="Unassembled WGS sequence"/>
</dbReference>
<name>A0A6A5XR09_9PLEO</name>
<feature type="compositionally biased region" description="Polar residues" evidence="1">
    <location>
        <begin position="1"/>
        <end position="10"/>
    </location>
</feature>
<feature type="transmembrane region" description="Helical" evidence="2">
    <location>
        <begin position="70"/>
        <end position="89"/>
    </location>
</feature>
<evidence type="ECO:0000313" key="3">
    <source>
        <dbReference type="EMBL" id="KAF2015725.1"/>
    </source>
</evidence>
<dbReference type="GeneID" id="54283285"/>
<feature type="transmembrane region" description="Helical" evidence="2">
    <location>
        <begin position="185"/>
        <end position="204"/>
    </location>
</feature>
<keyword evidence="4" id="KW-1185">Reference proteome</keyword>
<keyword evidence="2" id="KW-0812">Transmembrane</keyword>
<organism evidence="3 4">
    <name type="scientific">Aaosphaeria arxii CBS 175.79</name>
    <dbReference type="NCBI Taxonomy" id="1450172"/>
    <lineage>
        <taxon>Eukaryota</taxon>
        <taxon>Fungi</taxon>
        <taxon>Dikarya</taxon>
        <taxon>Ascomycota</taxon>
        <taxon>Pezizomycotina</taxon>
        <taxon>Dothideomycetes</taxon>
        <taxon>Pleosporomycetidae</taxon>
        <taxon>Pleosporales</taxon>
        <taxon>Pleosporales incertae sedis</taxon>
        <taxon>Aaosphaeria</taxon>
    </lineage>
</organism>
<evidence type="ECO:0000256" key="1">
    <source>
        <dbReference type="SAM" id="MobiDB-lite"/>
    </source>
</evidence>
<feature type="region of interest" description="Disordered" evidence="1">
    <location>
        <begin position="1"/>
        <end position="43"/>
    </location>
</feature>
<sequence length="212" mass="24271">MTTQTTQQQIHLPPSPPPSPPNARRRQQKKKKNSDPFLDLDLTPPHLSPASTLDFDCDAPEVKDSLVTQLFVTPILFSSFIISLTIINLRDRAYRFAEHNPTANTMLSWVSPSAWLDPEPYQDPIDSRWEHRNADGTHVAPNAVLNPTQSSGGGARKTRSWHLRKKIRKITKMEVSDAFEMRKRVIVVMVSLWILMGFGVVYSVKWTWNKLW</sequence>
<proteinExistence type="predicted"/>
<gene>
    <name evidence="3" type="ORF">BU24DRAFT_408920</name>
</gene>
<accession>A0A6A5XR09</accession>